<accession>A0A8X6YY28</accession>
<reference evidence="1" key="1">
    <citation type="submission" date="2020-08" db="EMBL/GenBank/DDBJ databases">
        <title>Multicomponent nature underlies the extraordinary mechanical properties of spider dragline silk.</title>
        <authorList>
            <person name="Kono N."/>
            <person name="Nakamura H."/>
            <person name="Mori M."/>
            <person name="Yoshida Y."/>
            <person name="Ohtoshi R."/>
            <person name="Malay A.D."/>
            <person name="Moran D.A.P."/>
            <person name="Tomita M."/>
            <person name="Numata K."/>
            <person name="Arakawa K."/>
        </authorList>
    </citation>
    <scope>NUCLEOTIDE SEQUENCE</scope>
</reference>
<proteinExistence type="predicted"/>
<evidence type="ECO:0000313" key="2">
    <source>
        <dbReference type="Proteomes" id="UP000886998"/>
    </source>
</evidence>
<evidence type="ECO:0000313" key="1">
    <source>
        <dbReference type="EMBL" id="GFY79396.1"/>
    </source>
</evidence>
<gene>
    <name evidence="1" type="ORF">TNIN_330041</name>
</gene>
<keyword evidence="2" id="KW-1185">Reference proteome</keyword>
<dbReference type="EMBL" id="BMAV01023562">
    <property type="protein sequence ID" value="GFY79396.1"/>
    <property type="molecule type" value="Genomic_DNA"/>
</dbReference>
<dbReference type="AlphaFoldDB" id="A0A8X6YY28"/>
<dbReference type="Proteomes" id="UP000886998">
    <property type="component" value="Unassembled WGS sequence"/>
</dbReference>
<name>A0A8X6YY28_9ARAC</name>
<comment type="caution">
    <text evidence="1">The sequence shown here is derived from an EMBL/GenBank/DDBJ whole genome shotgun (WGS) entry which is preliminary data.</text>
</comment>
<organism evidence="1 2">
    <name type="scientific">Trichonephila inaurata madagascariensis</name>
    <dbReference type="NCBI Taxonomy" id="2747483"/>
    <lineage>
        <taxon>Eukaryota</taxon>
        <taxon>Metazoa</taxon>
        <taxon>Ecdysozoa</taxon>
        <taxon>Arthropoda</taxon>
        <taxon>Chelicerata</taxon>
        <taxon>Arachnida</taxon>
        <taxon>Araneae</taxon>
        <taxon>Araneomorphae</taxon>
        <taxon>Entelegynae</taxon>
        <taxon>Araneoidea</taxon>
        <taxon>Nephilidae</taxon>
        <taxon>Trichonephila</taxon>
        <taxon>Trichonephila inaurata</taxon>
    </lineage>
</organism>
<sequence>MALERDGLPVNEVGIQEHVSSVGLQNYRTLDKEGVWCDISFYLILFEGQARKVFIKEEDWVTNLVGLLPLEITNLIAREPEEKANDYEHKGIYESQKVPAAEKNDEATDRVKLIPTYKVTKLTLNGLYNENVVSVKNKKEPKLVNTDKLKSGG</sequence>
<protein>
    <submittedName>
        <fullName evidence="1">Retrovirus-related Pol polyprotein from transposon opus</fullName>
    </submittedName>
</protein>